<name>A0A2P5I6I9_DIAHE</name>
<sequence length="780" mass="84154">MSILLPPDLQVLCRRLASTDPDDLPRLCPSLIKQIQRCGGVLSQPSGQKPKEGSSESSVLVHKLRTQITTLLNNGRSLHGRFSAAILIKGVIDTGGWECLRTSEPWVRGLLSMLQKNDPYQSKEIAVITLTRIYTLLHEYQALVREIATPTLRDFVTACLQILKSPASSKAGQPPVRLVETIANALCAITPLYPTTLRPFSAQVKTAFRAYLAPTASDKLAVPQSLRVASRQLVVLQHHTTPKNGNSEEWIKAVVGFLSFSHATADQVFRAVQESWESNSGYTRKAVDFDEDPQGGSDSAEDLPLWTGVHSGGERLVGLLETIAESLRCPTKTPVAVPVSSFLDLSARISMVLPPKKGARGQDETQLNSAIGREEKDELWSALPDIHVATLDLLTALTQRLEDSAVPIAADVLIQAVRIIDANQHIPLVRERGYVLLRLLLLAYGPTMPKFSVNSLDRIIQGCCRDLLLASGHAVSKQPGGNDTQKPGSSDKKPSQTKASTNADAYLSTEDKANTTASDLSAAHIEAASVLLETLLSHLPQQHLKQTLRALIDRTAVLSHNRDAMVSSVLNPYRTHTGKALASIFPFLARDFPRDQAVEVLRSNLRIVPAASIVDDEGADDEALLAQLQGENGDQEDVDDGAAGEKQGWGNGWTKGKGEDEMDDAASAPPAGFDLGSKAGVSAITTTTETTMVVTETTRGISKQTVMLSSTLKRKSEELEEPPAKRVDTGKAPEVFGGSASVEVKMDVDEGGDDESDGDSDGSVHLYAALDDESDDEEED</sequence>
<feature type="domain" description="Pre-rRNA-processing protein RIX1 N-terminal" evidence="6">
    <location>
        <begin position="8"/>
        <end position="218"/>
    </location>
</feature>
<reference evidence="7" key="1">
    <citation type="submission" date="2017-09" db="EMBL/GenBank/DDBJ databases">
        <title>Polyketide synthases of a Diaporthe helianthi virulent isolate.</title>
        <authorList>
            <person name="Baroncelli R."/>
        </authorList>
    </citation>
    <scope>NUCLEOTIDE SEQUENCE [LARGE SCALE GENOMIC DNA]</scope>
    <source>
        <strain evidence="7">7/96</strain>
    </source>
</reference>
<dbReference type="STRING" id="158607.A0A2P5I6I9"/>
<feature type="region of interest" description="Disordered" evidence="5">
    <location>
        <begin position="712"/>
        <end position="780"/>
    </location>
</feature>
<gene>
    <name evidence="7" type="ORF">DHEL01_v203518</name>
</gene>
<feature type="compositionally biased region" description="Acidic residues" evidence="5">
    <location>
        <begin position="749"/>
        <end position="760"/>
    </location>
</feature>
<accession>A0A2P5I6I9</accession>
<dbReference type="SUPFAM" id="SSF48371">
    <property type="entry name" value="ARM repeat"/>
    <property type="match status" value="1"/>
</dbReference>
<dbReference type="PANTHER" id="PTHR34105">
    <property type="entry name" value="PROLINE-, GLUTAMIC ACID- AND LEUCINE-RICH PROTEIN 1"/>
    <property type="match status" value="1"/>
</dbReference>
<comment type="similarity">
    <text evidence="2">Belongs to the RIX1/PELP1 family.</text>
</comment>
<evidence type="ECO:0000313" key="7">
    <source>
        <dbReference type="EMBL" id="POS78094.1"/>
    </source>
</evidence>
<evidence type="ECO:0000256" key="1">
    <source>
        <dbReference type="ARBA" id="ARBA00004123"/>
    </source>
</evidence>
<dbReference type="GO" id="GO:0005634">
    <property type="term" value="C:nucleus"/>
    <property type="evidence" value="ECO:0007669"/>
    <property type="project" value="UniProtKB-SubCell"/>
</dbReference>
<evidence type="ECO:0000256" key="2">
    <source>
        <dbReference type="ARBA" id="ARBA00010511"/>
    </source>
</evidence>
<dbReference type="InParanoid" id="A0A2P5I6I9"/>
<organism evidence="7 8">
    <name type="scientific">Diaporthe helianthi</name>
    <dbReference type="NCBI Taxonomy" id="158607"/>
    <lineage>
        <taxon>Eukaryota</taxon>
        <taxon>Fungi</taxon>
        <taxon>Dikarya</taxon>
        <taxon>Ascomycota</taxon>
        <taxon>Pezizomycotina</taxon>
        <taxon>Sordariomycetes</taxon>
        <taxon>Sordariomycetidae</taxon>
        <taxon>Diaporthales</taxon>
        <taxon>Diaporthaceae</taxon>
        <taxon>Diaporthe</taxon>
    </lineage>
</organism>
<dbReference type="AlphaFoldDB" id="A0A2P5I6I9"/>
<evidence type="ECO:0000256" key="3">
    <source>
        <dbReference type="ARBA" id="ARBA00021502"/>
    </source>
</evidence>
<evidence type="ECO:0000256" key="5">
    <source>
        <dbReference type="SAM" id="MobiDB-lite"/>
    </source>
</evidence>
<keyword evidence="4" id="KW-0539">Nucleus</keyword>
<comment type="caution">
    <text evidence="7">The sequence shown here is derived from an EMBL/GenBank/DDBJ whole genome shotgun (WGS) entry which is preliminary data.</text>
</comment>
<keyword evidence="8" id="KW-1185">Reference proteome</keyword>
<feature type="compositionally biased region" description="Polar residues" evidence="5">
    <location>
        <begin position="479"/>
        <end position="488"/>
    </location>
</feature>
<proteinExistence type="inferred from homology"/>
<evidence type="ECO:0000313" key="8">
    <source>
        <dbReference type="Proteomes" id="UP000094444"/>
    </source>
</evidence>
<dbReference type="Proteomes" id="UP000094444">
    <property type="component" value="Unassembled WGS sequence"/>
</dbReference>
<feature type="compositionally biased region" description="Acidic residues" evidence="5">
    <location>
        <begin position="770"/>
        <end position="780"/>
    </location>
</feature>
<protein>
    <recommendedName>
        <fullName evidence="3">Pre-rRNA-processing protein RIX1</fullName>
    </recommendedName>
</protein>
<dbReference type="EMBL" id="MAVT02000214">
    <property type="protein sequence ID" value="POS78094.1"/>
    <property type="molecule type" value="Genomic_DNA"/>
</dbReference>
<evidence type="ECO:0000259" key="6">
    <source>
        <dbReference type="Pfam" id="PF08167"/>
    </source>
</evidence>
<evidence type="ECO:0000256" key="4">
    <source>
        <dbReference type="ARBA" id="ARBA00023242"/>
    </source>
</evidence>
<feature type="region of interest" description="Disordered" evidence="5">
    <location>
        <begin position="474"/>
        <end position="505"/>
    </location>
</feature>
<dbReference type="PANTHER" id="PTHR34105:SF1">
    <property type="entry name" value="PROLINE-, GLUTAMIC ACID- AND LEUCINE-RICH PROTEIN 1"/>
    <property type="match status" value="1"/>
</dbReference>
<dbReference type="InterPro" id="IPR016024">
    <property type="entry name" value="ARM-type_fold"/>
</dbReference>
<dbReference type="GO" id="GO:0006364">
    <property type="term" value="P:rRNA processing"/>
    <property type="evidence" value="ECO:0007669"/>
    <property type="project" value="TreeGrafter"/>
</dbReference>
<dbReference type="InterPro" id="IPR012583">
    <property type="entry name" value="RIX1_N"/>
</dbReference>
<dbReference type="Pfam" id="PF08167">
    <property type="entry name" value="RIX1"/>
    <property type="match status" value="1"/>
</dbReference>
<dbReference type="OrthoDB" id="20900at2759"/>
<feature type="region of interest" description="Disordered" evidence="5">
    <location>
        <begin position="631"/>
        <end position="678"/>
    </location>
</feature>
<comment type="subcellular location">
    <subcellularLocation>
        <location evidence="1">Nucleus</location>
    </subcellularLocation>
</comment>
<feature type="compositionally biased region" description="Acidic residues" evidence="5">
    <location>
        <begin position="633"/>
        <end position="642"/>
    </location>
</feature>
<feature type="compositionally biased region" description="Basic and acidic residues" evidence="5">
    <location>
        <begin position="714"/>
        <end position="731"/>
    </location>
</feature>